<reference evidence="4" key="1">
    <citation type="journal article" date="2014" name="Stand. Genomic Sci.">
        <title>Genome sequence of the exopolysaccharide-producing Salipiger mucosus type strain (DSM 16094(T)), a moderately halophilic member of the Roseobacter clade.</title>
        <authorList>
            <person name="Riedel T."/>
            <person name="Spring S."/>
            <person name="Fiebig A."/>
            <person name="Petersen J."/>
            <person name="Kyrpides N.C."/>
            <person name="Goker M."/>
            <person name="Klenk H.P."/>
        </authorList>
    </citation>
    <scope>NUCLEOTIDE SEQUENCE [LARGE SCALE GENOMIC DNA]</scope>
    <source>
        <strain evidence="4">DSM 16094</strain>
    </source>
</reference>
<evidence type="ECO:0008006" key="5">
    <source>
        <dbReference type="Google" id="ProtNLM"/>
    </source>
</evidence>
<feature type="compositionally biased region" description="Polar residues" evidence="1">
    <location>
        <begin position="248"/>
        <end position="269"/>
    </location>
</feature>
<dbReference type="AlphaFoldDB" id="S9Q6M6"/>
<evidence type="ECO:0000256" key="2">
    <source>
        <dbReference type="SAM" id="SignalP"/>
    </source>
</evidence>
<evidence type="ECO:0000313" key="3">
    <source>
        <dbReference type="EMBL" id="EPX75657.1"/>
    </source>
</evidence>
<gene>
    <name evidence="3" type="ORF">Salmuc_04575</name>
</gene>
<dbReference type="OrthoDB" id="7324591at2"/>
<dbReference type="InterPro" id="IPR011990">
    <property type="entry name" value="TPR-like_helical_dom_sf"/>
</dbReference>
<dbReference type="HOGENOM" id="CLU_550812_0_0_5"/>
<evidence type="ECO:0000256" key="1">
    <source>
        <dbReference type="SAM" id="MobiDB-lite"/>
    </source>
</evidence>
<dbReference type="RefSeq" id="WP_021121060.1">
    <property type="nucleotide sequence ID" value="NZ_KE557290.1"/>
</dbReference>
<dbReference type="eggNOG" id="COG0457">
    <property type="taxonomic scope" value="Bacteria"/>
</dbReference>
<sequence length="485" mass="52701">MPTDMISRSPRLPALALLLIAVAWPATAQDPDRRDLQALRFYIEEDNQDAIQSELRRLQIQFPAWEPPADLSTLTQDISGAAVDRIYQLIAEGNHQEAREAIAQTERDYPDWSPSADLLSTLSLAERQAAFDAAVTAGNRQAVIRIARSTPELLRCERVNNAWLLAEQYAAMNDPDAAFTVYRGVSNSCENPDILIATLEKAAAVASAGQIGDLADTMRSRVPAASQRFSTVENRLRAGLGASPRNLPGSTRPTGAPSSEPQDAETTITADMRPKARPTTLGQPAVRPTVRAASKSRRRSDGASVSSRVARAAGVGDWQTCLALTAKATQAALVSQRGWCAFNAGRPMQALRDFKVAAARGGTASLRRDSAYGMALTMMRLDMVNQAAAVAASTDFTRDQRLEIESEILDARGVAAFNRGEYGQAISYFNELERLTGTVRRDLALLRGYAYLNSGRRGKAVTEFRKLHNQLATPETRSALSTALR</sequence>
<organism evidence="3 4">
    <name type="scientific">Salipiger mucosus DSM 16094</name>
    <dbReference type="NCBI Taxonomy" id="1123237"/>
    <lineage>
        <taxon>Bacteria</taxon>
        <taxon>Pseudomonadati</taxon>
        <taxon>Pseudomonadota</taxon>
        <taxon>Alphaproteobacteria</taxon>
        <taxon>Rhodobacterales</taxon>
        <taxon>Roseobacteraceae</taxon>
        <taxon>Salipiger</taxon>
    </lineage>
</organism>
<accession>S9Q6M6</accession>
<keyword evidence="2" id="KW-0732">Signal</keyword>
<dbReference type="SUPFAM" id="SSF48452">
    <property type="entry name" value="TPR-like"/>
    <property type="match status" value="1"/>
</dbReference>
<feature type="signal peptide" evidence="2">
    <location>
        <begin position="1"/>
        <end position="28"/>
    </location>
</feature>
<dbReference type="Gene3D" id="1.25.40.10">
    <property type="entry name" value="Tetratricopeptide repeat domain"/>
    <property type="match status" value="1"/>
</dbReference>
<dbReference type="EMBL" id="APVH01000070">
    <property type="protein sequence ID" value="EPX75657.1"/>
    <property type="molecule type" value="Genomic_DNA"/>
</dbReference>
<feature type="region of interest" description="Disordered" evidence="1">
    <location>
        <begin position="237"/>
        <end position="309"/>
    </location>
</feature>
<keyword evidence="4" id="KW-1185">Reference proteome</keyword>
<dbReference type="STRING" id="1123237.Salmuc_04575"/>
<feature type="chain" id="PRO_5004554699" description="Tetratricopeptide repeat protein" evidence="2">
    <location>
        <begin position="29"/>
        <end position="485"/>
    </location>
</feature>
<comment type="caution">
    <text evidence="3">The sequence shown here is derived from an EMBL/GenBank/DDBJ whole genome shotgun (WGS) entry which is preliminary data.</text>
</comment>
<name>S9Q6M6_9RHOB</name>
<protein>
    <recommendedName>
        <fullName evidence="5">Tetratricopeptide repeat protein</fullName>
    </recommendedName>
</protein>
<evidence type="ECO:0000313" key="4">
    <source>
        <dbReference type="Proteomes" id="UP000015347"/>
    </source>
</evidence>
<proteinExistence type="predicted"/>
<dbReference type="Proteomes" id="UP000015347">
    <property type="component" value="Unassembled WGS sequence"/>
</dbReference>